<gene>
    <name evidence="1" type="ORF">BFV95_0538</name>
</gene>
<organism evidence="1 2">
    <name type="scientific">Alteromonas macleodii</name>
    <name type="common">Pseudoalteromonas macleodii</name>
    <dbReference type="NCBI Taxonomy" id="28108"/>
    <lineage>
        <taxon>Bacteria</taxon>
        <taxon>Pseudomonadati</taxon>
        <taxon>Pseudomonadota</taxon>
        <taxon>Gammaproteobacteria</taxon>
        <taxon>Alteromonadales</taxon>
        <taxon>Alteromonadaceae</taxon>
        <taxon>Alteromonas/Salinimonas group</taxon>
        <taxon>Alteromonas</taxon>
    </lineage>
</organism>
<name>A0AB36FXJ4_ALTMA</name>
<dbReference type="EMBL" id="MIPY01000008">
    <property type="protein sequence ID" value="OES33653.1"/>
    <property type="molecule type" value="Genomic_DNA"/>
</dbReference>
<dbReference type="Proteomes" id="UP000095392">
    <property type="component" value="Unassembled WGS sequence"/>
</dbReference>
<accession>A0AB36FXJ4</accession>
<dbReference type="AlphaFoldDB" id="A0AB36FXJ4"/>
<sequence>MDLSALLEAEPAPLGFLKTVEVSIRLIVIADKQNDCAQMFLI</sequence>
<reference evidence="1 2" key="1">
    <citation type="submission" date="2016-09" db="EMBL/GenBank/DDBJ databases">
        <title>Draft Genome Sequence of four Alteromonas macleodii strains isolated from copper coupons and grown long-term at elevated copper levels.</title>
        <authorList>
            <person name="Cusick K."/>
            <person name="Dale J."/>
            <person name="Little B."/>
            <person name="Biffinger J."/>
        </authorList>
    </citation>
    <scope>NUCLEOTIDE SEQUENCE [LARGE SCALE GENOMIC DNA]</scope>
    <source>
        <strain evidence="1 2">KCP01</strain>
    </source>
</reference>
<comment type="caution">
    <text evidence="1">The sequence shown here is derived from an EMBL/GenBank/DDBJ whole genome shotgun (WGS) entry which is preliminary data.</text>
</comment>
<proteinExistence type="predicted"/>
<protein>
    <submittedName>
        <fullName evidence="1">Uncharacterized protein</fullName>
    </submittedName>
</protein>
<keyword evidence="2" id="KW-1185">Reference proteome</keyword>
<evidence type="ECO:0000313" key="2">
    <source>
        <dbReference type="Proteomes" id="UP000095392"/>
    </source>
</evidence>
<evidence type="ECO:0000313" key="1">
    <source>
        <dbReference type="EMBL" id="OES33653.1"/>
    </source>
</evidence>